<dbReference type="AlphaFoldDB" id="K9H0R9"/>
<keyword evidence="4" id="KW-0274">FAD</keyword>
<name>K9H0R9_9PROT</name>
<comment type="cofactor">
    <cofactor evidence="1">
        <name>FAD</name>
        <dbReference type="ChEBI" id="CHEBI:57692"/>
    </cofactor>
</comment>
<feature type="domain" description="FAD/NAD(P)-binding" evidence="5">
    <location>
        <begin position="2"/>
        <end position="163"/>
    </location>
</feature>
<proteinExistence type="inferred from homology"/>
<dbReference type="InterPro" id="IPR036188">
    <property type="entry name" value="FAD/NAD-bd_sf"/>
</dbReference>
<dbReference type="PANTHER" id="PTHR43429">
    <property type="entry name" value="PYRIDINE NUCLEOTIDE-DISULFIDE OXIDOREDUCTASE DOMAIN-CONTAINING"/>
    <property type="match status" value="1"/>
</dbReference>
<dbReference type="Pfam" id="PF07992">
    <property type="entry name" value="Pyr_redox_2"/>
    <property type="match status" value="1"/>
</dbReference>
<evidence type="ECO:0000256" key="2">
    <source>
        <dbReference type="ARBA" id="ARBA00006442"/>
    </source>
</evidence>
<evidence type="ECO:0000313" key="7">
    <source>
        <dbReference type="Proteomes" id="UP000009881"/>
    </source>
</evidence>
<dbReference type="Proteomes" id="UP000009881">
    <property type="component" value="Unassembled WGS sequence"/>
</dbReference>
<protein>
    <submittedName>
        <fullName evidence="6">Putative rubredoxin reductase</fullName>
    </submittedName>
</protein>
<dbReference type="InterPro" id="IPR023753">
    <property type="entry name" value="FAD/NAD-binding_dom"/>
</dbReference>
<evidence type="ECO:0000256" key="4">
    <source>
        <dbReference type="ARBA" id="ARBA00022827"/>
    </source>
</evidence>
<comment type="similarity">
    <text evidence="2">Belongs to the FAD-dependent oxidoreductase family.</text>
</comment>
<gene>
    <name evidence="6" type="ORF">C882_3627</name>
</gene>
<dbReference type="PANTHER" id="PTHR43429:SF3">
    <property type="entry name" value="NITRITE REDUCTASE [NAD(P)H]"/>
    <property type="match status" value="1"/>
</dbReference>
<dbReference type="Gene3D" id="3.50.50.60">
    <property type="entry name" value="FAD/NAD(P)-binding domain"/>
    <property type="match status" value="2"/>
</dbReference>
<organism evidence="6 7">
    <name type="scientific">Caenispirillum salinarum AK4</name>
    <dbReference type="NCBI Taxonomy" id="1238182"/>
    <lineage>
        <taxon>Bacteria</taxon>
        <taxon>Pseudomonadati</taxon>
        <taxon>Pseudomonadota</taxon>
        <taxon>Alphaproteobacteria</taxon>
        <taxon>Rhodospirillales</taxon>
        <taxon>Novispirillaceae</taxon>
        <taxon>Caenispirillum</taxon>
    </lineage>
</organism>
<keyword evidence="3" id="KW-0285">Flavoprotein</keyword>
<accession>K9H0R9</accession>
<dbReference type="EMBL" id="ANHY01000005">
    <property type="protein sequence ID" value="EKV31875.1"/>
    <property type="molecule type" value="Genomic_DNA"/>
</dbReference>
<dbReference type="OrthoDB" id="7809559at2"/>
<dbReference type="SUPFAM" id="SSF51905">
    <property type="entry name" value="FAD/NAD(P)-binding domain"/>
    <property type="match status" value="1"/>
</dbReference>
<dbReference type="STRING" id="1238182.C882_3627"/>
<reference evidence="6 7" key="1">
    <citation type="journal article" date="2013" name="Genome Announc.">
        <title>Draft Genome Sequence of an Alphaproteobacterium, Caenispirillum salinarum AK4(T), Isolated from a Solar Saltern.</title>
        <authorList>
            <person name="Khatri I."/>
            <person name="Singh A."/>
            <person name="Korpole S."/>
            <person name="Pinnaka A.K."/>
            <person name="Subramanian S."/>
        </authorList>
    </citation>
    <scope>NUCLEOTIDE SEQUENCE [LARGE SCALE GENOMIC DNA]</scope>
    <source>
        <strain evidence="6 7">AK4</strain>
    </source>
</reference>
<evidence type="ECO:0000313" key="6">
    <source>
        <dbReference type="EMBL" id="EKV31875.1"/>
    </source>
</evidence>
<evidence type="ECO:0000256" key="1">
    <source>
        <dbReference type="ARBA" id="ARBA00001974"/>
    </source>
</evidence>
<dbReference type="eggNOG" id="COG1251">
    <property type="taxonomic scope" value="Bacteria"/>
</dbReference>
<evidence type="ECO:0000256" key="3">
    <source>
        <dbReference type="ARBA" id="ARBA00022630"/>
    </source>
</evidence>
<evidence type="ECO:0000259" key="5">
    <source>
        <dbReference type="Pfam" id="PF07992"/>
    </source>
</evidence>
<dbReference type="InterPro" id="IPR050260">
    <property type="entry name" value="FAD-bd_OxRdtase"/>
</dbReference>
<comment type="caution">
    <text evidence="6">The sequence shown here is derived from an EMBL/GenBank/DDBJ whole genome shotgun (WGS) entry which is preliminary data.</text>
</comment>
<sequence>MLATGAAPIRLAVPGADALLPVSDLADHARLRARLQGARHVAIVGGGLIGCEFVNDLAAAGLVVTIVERAPRLMDALLPETASAALRAGLEDAGVTVRTGVALSSVATDADGVVLTVNGETVRADVGLSAVGLAPRLDLARAAGVDVGRGIRVDDCLRTSVPGTLRGFALVGRSAQSRRAEWLAAAGQSRRNVA</sequence>
<dbReference type="GO" id="GO:0016491">
    <property type="term" value="F:oxidoreductase activity"/>
    <property type="evidence" value="ECO:0007669"/>
    <property type="project" value="InterPro"/>
</dbReference>
<keyword evidence="7" id="KW-1185">Reference proteome</keyword>